<evidence type="ECO:0000256" key="9">
    <source>
        <dbReference type="ARBA" id="ARBA00023136"/>
    </source>
</evidence>
<reference evidence="12" key="2">
    <citation type="submission" date="2024-10" db="UniProtKB">
        <authorList>
            <consortium name="EnsemblProtists"/>
        </authorList>
    </citation>
    <scope>IDENTIFICATION</scope>
</reference>
<keyword evidence="6" id="KW-0999">Mitochondrion inner membrane</keyword>
<evidence type="ECO:0000256" key="1">
    <source>
        <dbReference type="ARBA" id="ARBA00004448"/>
    </source>
</evidence>
<dbReference type="InterPro" id="IPR023395">
    <property type="entry name" value="MCP_dom_sf"/>
</dbReference>
<dbReference type="RefSeq" id="XP_005772104.1">
    <property type="nucleotide sequence ID" value="XM_005772047.1"/>
</dbReference>
<evidence type="ECO:0000256" key="11">
    <source>
        <dbReference type="RuleBase" id="RU000488"/>
    </source>
</evidence>
<evidence type="ECO:0008006" key="14">
    <source>
        <dbReference type="Google" id="ProtNLM"/>
    </source>
</evidence>
<evidence type="ECO:0000313" key="13">
    <source>
        <dbReference type="Proteomes" id="UP000013827"/>
    </source>
</evidence>
<keyword evidence="9 10" id="KW-0472">Membrane</keyword>
<dbReference type="Gene3D" id="1.50.40.10">
    <property type="entry name" value="Mitochondrial carrier domain"/>
    <property type="match status" value="1"/>
</dbReference>
<sequence>MPASTAERPWWGEFVCSGSSAVLAYVFTNPVDVVKTRMALQGARAALEQPLPRCHPYPSVLSALWQIGRAEGVAGLQRGLYPGCFWQFSNVSVRFGVYATFKRLSGTDETASPLRKYLQSLGLAGISGGLAALASNPFFIVKTRLQAPSSSGALAVGQQHAAASGAVGGALAAIVRADGLPGLFRGLSAFAPRVIVASAVQLSTYDTVKGWVVSSCGLRPDQLLTHVASSFVTGAAVVAAMQPFDFAATRLVNSPSAAEAGGGGAAVYSSPWDVMRKTVASEGVLGLYSGGTANYLRFGPYCVLVFVFVERARVLEAAVLERLRR</sequence>
<evidence type="ECO:0000256" key="3">
    <source>
        <dbReference type="ARBA" id="ARBA00022448"/>
    </source>
</evidence>
<evidence type="ECO:0000256" key="4">
    <source>
        <dbReference type="ARBA" id="ARBA00022692"/>
    </source>
</evidence>
<dbReference type="PANTHER" id="PTHR45928">
    <property type="entry name" value="RE38146P"/>
    <property type="match status" value="1"/>
</dbReference>
<dbReference type="HOGENOM" id="CLU_015166_14_3_1"/>
<keyword evidence="8" id="KW-0496">Mitochondrion</keyword>
<keyword evidence="4 10" id="KW-0812">Transmembrane</keyword>
<dbReference type="InterPro" id="IPR018108">
    <property type="entry name" value="MCP_transmembrane"/>
</dbReference>
<dbReference type="PANTHER" id="PTHR45928:SF1">
    <property type="entry name" value="RE38146P"/>
    <property type="match status" value="1"/>
</dbReference>
<keyword evidence="3 11" id="KW-0813">Transport</keyword>
<feature type="repeat" description="Solcar" evidence="10">
    <location>
        <begin position="221"/>
        <end position="315"/>
    </location>
</feature>
<evidence type="ECO:0000256" key="10">
    <source>
        <dbReference type="PROSITE-ProRule" id="PRU00282"/>
    </source>
</evidence>
<dbReference type="EnsemblProtists" id="EOD17601">
    <property type="protein sequence ID" value="EOD17601"/>
    <property type="gene ID" value="EMIHUDRAFT_75752"/>
</dbReference>
<evidence type="ECO:0000256" key="2">
    <source>
        <dbReference type="ARBA" id="ARBA00006375"/>
    </source>
</evidence>
<dbReference type="GO" id="GO:0005743">
    <property type="term" value="C:mitochondrial inner membrane"/>
    <property type="evidence" value="ECO:0007669"/>
    <property type="project" value="UniProtKB-SubCell"/>
</dbReference>
<keyword evidence="7" id="KW-1133">Transmembrane helix</keyword>
<dbReference type="SUPFAM" id="SSF103506">
    <property type="entry name" value="Mitochondrial carrier"/>
    <property type="match status" value="1"/>
</dbReference>
<dbReference type="PROSITE" id="PS50920">
    <property type="entry name" value="SOLCAR"/>
    <property type="match status" value="3"/>
</dbReference>
<dbReference type="EnsemblProtists" id="EOD19675">
    <property type="protein sequence ID" value="EOD19675"/>
    <property type="gene ID" value="EMIHUDRAFT_75419"/>
</dbReference>
<name>A0A0D3J840_EMIH1</name>
<dbReference type="Pfam" id="PF00153">
    <property type="entry name" value="Mito_carr"/>
    <property type="match status" value="3"/>
</dbReference>
<reference evidence="13" key="1">
    <citation type="journal article" date="2013" name="Nature">
        <title>Pan genome of the phytoplankton Emiliania underpins its global distribution.</title>
        <authorList>
            <person name="Read B.A."/>
            <person name="Kegel J."/>
            <person name="Klute M.J."/>
            <person name="Kuo A."/>
            <person name="Lefebvre S.C."/>
            <person name="Maumus F."/>
            <person name="Mayer C."/>
            <person name="Miller J."/>
            <person name="Monier A."/>
            <person name="Salamov A."/>
            <person name="Young J."/>
            <person name="Aguilar M."/>
            <person name="Claverie J.M."/>
            <person name="Frickenhaus S."/>
            <person name="Gonzalez K."/>
            <person name="Herman E.K."/>
            <person name="Lin Y.C."/>
            <person name="Napier J."/>
            <person name="Ogata H."/>
            <person name="Sarno A.F."/>
            <person name="Shmutz J."/>
            <person name="Schroeder D."/>
            <person name="de Vargas C."/>
            <person name="Verret F."/>
            <person name="von Dassow P."/>
            <person name="Valentin K."/>
            <person name="Van de Peer Y."/>
            <person name="Wheeler G."/>
            <person name="Dacks J.B."/>
            <person name="Delwiche C.F."/>
            <person name="Dyhrman S.T."/>
            <person name="Glockner G."/>
            <person name="John U."/>
            <person name="Richards T."/>
            <person name="Worden A.Z."/>
            <person name="Zhang X."/>
            <person name="Grigoriev I.V."/>
            <person name="Allen A.E."/>
            <person name="Bidle K."/>
            <person name="Borodovsky M."/>
            <person name="Bowler C."/>
            <person name="Brownlee C."/>
            <person name="Cock J.M."/>
            <person name="Elias M."/>
            <person name="Gladyshev V.N."/>
            <person name="Groth M."/>
            <person name="Guda C."/>
            <person name="Hadaegh A."/>
            <person name="Iglesias-Rodriguez M.D."/>
            <person name="Jenkins J."/>
            <person name="Jones B.M."/>
            <person name="Lawson T."/>
            <person name="Leese F."/>
            <person name="Lindquist E."/>
            <person name="Lobanov A."/>
            <person name="Lomsadze A."/>
            <person name="Malik S.B."/>
            <person name="Marsh M.E."/>
            <person name="Mackinder L."/>
            <person name="Mock T."/>
            <person name="Mueller-Roeber B."/>
            <person name="Pagarete A."/>
            <person name="Parker M."/>
            <person name="Probert I."/>
            <person name="Quesneville H."/>
            <person name="Raines C."/>
            <person name="Rensing S.A."/>
            <person name="Riano-Pachon D.M."/>
            <person name="Richier S."/>
            <person name="Rokitta S."/>
            <person name="Shiraiwa Y."/>
            <person name="Soanes D.M."/>
            <person name="van der Giezen M."/>
            <person name="Wahlund T.M."/>
            <person name="Williams B."/>
            <person name="Wilson W."/>
            <person name="Wolfe G."/>
            <person name="Wurch L.L."/>
        </authorList>
    </citation>
    <scope>NUCLEOTIDE SEQUENCE</scope>
</reference>
<proteinExistence type="inferred from homology"/>
<keyword evidence="5" id="KW-0677">Repeat</keyword>
<dbReference type="STRING" id="2903.R1DYM2"/>
<evidence type="ECO:0000256" key="5">
    <source>
        <dbReference type="ARBA" id="ARBA00022737"/>
    </source>
</evidence>
<keyword evidence="13" id="KW-1185">Reference proteome</keyword>
<comment type="subcellular location">
    <subcellularLocation>
        <location evidence="1">Mitochondrion inner membrane</location>
        <topology evidence="1">Multi-pass membrane protein</topology>
    </subcellularLocation>
</comment>
<evidence type="ECO:0000256" key="6">
    <source>
        <dbReference type="ARBA" id="ARBA00022792"/>
    </source>
</evidence>
<dbReference type="AlphaFoldDB" id="A0A0D3J840"/>
<feature type="repeat" description="Solcar" evidence="10">
    <location>
        <begin position="115"/>
        <end position="211"/>
    </location>
</feature>
<dbReference type="KEGG" id="ehx:EMIHUDRAFT_75419"/>
<evidence type="ECO:0000256" key="7">
    <source>
        <dbReference type="ARBA" id="ARBA00022989"/>
    </source>
</evidence>
<evidence type="ECO:0000313" key="12">
    <source>
        <dbReference type="EnsemblProtists" id="EOD19675"/>
    </source>
</evidence>
<dbReference type="InterPro" id="IPR051508">
    <property type="entry name" value="Mito_Carrier_Antiporter"/>
</dbReference>
<dbReference type="eggNOG" id="KOG0755">
    <property type="taxonomic scope" value="Eukaryota"/>
</dbReference>
<dbReference type="KEGG" id="ehx:EMIHUDRAFT_75752"/>
<dbReference type="Proteomes" id="UP000013827">
    <property type="component" value="Unassembled WGS sequence"/>
</dbReference>
<feature type="repeat" description="Solcar" evidence="10">
    <location>
        <begin position="12"/>
        <end position="104"/>
    </location>
</feature>
<dbReference type="GeneID" id="17263749"/>
<organism evidence="12 13">
    <name type="scientific">Emiliania huxleyi (strain CCMP1516)</name>
    <dbReference type="NCBI Taxonomy" id="280463"/>
    <lineage>
        <taxon>Eukaryota</taxon>
        <taxon>Haptista</taxon>
        <taxon>Haptophyta</taxon>
        <taxon>Prymnesiophyceae</taxon>
        <taxon>Isochrysidales</taxon>
        <taxon>Noelaerhabdaceae</taxon>
        <taxon>Emiliania</taxon>
    </lineage>
</organism>
<comment type="similarity">
    <text evidence="2 11">Belongs to the mitochondrial carrier (TC 2.A.29) family.</text>
</comment>
<dbReference type="OMA" id="GWVHNKK"/>
<protein>
    <recommendedName>
        <fullName evidence="14">Mitochondrial carrier protein</fullName>
    </recommendedName>
</protein>
<dbReference type="RefSeq" id="XP_005770030.1">
    <property type="nucleotide sequence ID" value="XM_005769973.1"/>
</dbReference>
<evidence type="ECO:0000256" key="8">
    <source>
        <dbReference type="ARBA" id="ARBA00023128"/>
    </source>
</evidence>
<accession>A0A0D3J840</accession>
<dbReference type="GeneID" id="17265220"/>
<dbReference type="PaxDb" id="2903-EOD17601"/>